<gene>
    <name evidence="1" type="ORF">COW11_02100</name>
</gene>
<organism evidence="1 2">
    <name type="scientific">Candidatus Taenaricola geysiri</name>
    <dbReference type="NCBI Taxonomy" id="1974752"/>
    <lineage>
        <taxon>Bacteria</taxon>
        <taxon>Pseudomonadati</taxon>
        <taxon>Candidatus Omnitrophota</taxon>
        <taxon>Candidatus Taenaricola</taxon>
    </lineage>
</organism>
<dbReference type="Proteomes" id="UP000231267">
    <property type="component" value="Unassembled WGS sequence"/>
</dbReference>
<evidence type="ECO:0000313" key="2">
    <source>
        <dbReference type="Proteomes" id="UP000231267"/>
    </source>
</evidence>
<proteinExistence type="predicted"/>
<reference evidence="1 2" key="1">
    <citation type="submission" date="2017-09" db="EMBL/GenBank/DDBJ databases">
        <title>Depth-based differentiation of microbial function through sediment-hosted aquifers and enrichment of novel symbionts in the deep terrestrial subsurface.</title>
        <authorList>
            <person name="Probst A.J."/>
            <person name="Ladd B."/>
            <person name="Jarett J.K."/>
            <person name="Geller-Mcgrath D.E."/>
            <person name="Sieber C.M."/>
            <person name="Emerson J.B."/>
            <person name="Anantharaman K."/>
            <person name="Thomas B.C."/>
            <person name="Malmstrom R."/>
            <person name="Stieglmeier M."/>
            <person name="Klingl A."/>
            <person name="Woyke T."/>
            <person name="Ryan C.M."/>
            <person name="Banfield J.F."/>
        </authorList>
    </citation>
    <scope>NUCLEOTIDE SEQUENCE [LARGE SCALE GENOMIC DNA]</scope>
    <source>
        <strain evidence="1">CG12_big_fil_rev_8_21_14_0_65_43_15</strain>
    </source>
</reference>
<dbReference type="EMBL" id="PFGP01000037">
    <property type="protein sequence ID" value="PIW66663.1"/>
    <property type="molecule type" value="Genomic_DNA"/>
</dbReference>
<protein>
    <submittedName>
        <fullName evidence="1">Cytidine deaminase</fullName>
    </submittedName>
</protein>
<comment type="caution">
    <text evidence="1">The sequence shown here is derived from an EMBL/GenBank/DDBJ whole genome shotgun (WGS) entry which is preliminary data.</text>
</comment>
<sequence>LINAGIKEIVIGDGYPDKMAKNFLKEADIKMRRVK</sequence>
<evidence type="ECO:0000313" key="1">
    <source>
        <dbReference type="EMBL" id="PIW66663.1"/>
    </source>
</evidence>
<feature type="non-terminal residue" evidence="1">
    <location>
        <position position="1"/>
    </location>
</feature>
<name>A0A2J0LM33_9BACT</name>
<dbReference type="AlphaFoldDB" id="A0A2J0LM33"/>
<accession>A0A2J0LM33</accession>